<dbReference type="InterPro" id="IPR036653">
    <property type="entry name" value="CinA-like_C"/>
</dbReference>
<gene>
    <name evidence="2" type="ORF">G9U51_10025</name>
</gene>
<dbReference type="NCBIfam" id="TIGR00199">
    <property type="entry name" value="PncC_domain"/>
    <property type="match status" value="1"/>
</dbReference>
<evidence type="ECO:0000259" key="1">
    <source>
        <dbReference type="Pfam" id="PF02464"/>
    </source>
</evidence>
<protein>
    <submittedName>
        <fullName evidence="2">CinA family protein</fullName>
    </submittedName>
</protein>
<evidence type="ECO:0000313" key="3">
    <source>
        <dbReference type="Proteomes" id="UP000744769"/>
    </source>
</evidence>
<dbReference type="AlphaFoldDB" id="A0A967B237"/>
<dbReference type="SUPFAM" id="SSF142433">
    <property type="entry name" value="CinA-like"/>
    <property type="match status" value="1"/>
</dbReference>
<dbReference type="Pfam" id="PF02464">
    <property type="entry name" value="CinA"/>
    <property type="match status" value="1"/>
</dbReference>
<evidence type="ECO:0000313" key="2">
    <source>
        <dbReference type="EMBL" id="NHN56113.1"/>
    </source>
</evidence>
<dbReference type="EMBL" id="JAAOIV010000006">
    <property type="protein sequence ID" value="NHN56113.1"/>
    <property type="molecule type" value="Genomic_DNA"/>
</dbReference>
<comment type="caution">
    <text evidence="2">The sequence shown here is derived from an EMBL/GenBank/DDBJ whole genome shotgun (WGS) entry which is preliminary data.</text>
</comment>
<proteinExistence type="predicted"/>
<dbReference type="Gene3D" id="3.90.950.20">
    <property type="entry name" value="CinA-like"/>
    <property type="match status" value="1"/>
</dbReference>
<sequence>MTSAADAIAALTASGRTVGTAESLTGGLVAAALTSVPGSSAVVRGGVVSYATEVKATVLGVDAGLLADGGPVQADVAEQMARGARRVLGADLGVATTGVAGPEPQGGAPVGRVFVAVAWSDGSEVRELTLDGDRAAIRAATVHAALELLITHAG</sequence>
<dbReference type="RefSeq" id="WP_166196553.1">
    <property type="nucleotide sequence ID" value="NZ_JAAOIV010000006.1"/>
</dbReference>
<dbReference type="Proteomes" id="UP000744769">
    <property type="component" value="Unassembled WGS sequence"/>
</dbReference>
<keyword evidence="3" id="KW-1185">Reference proteome</keyword>
<reference evidence="2" key="1">
    <citation type="submission" date="2020-03" db="EMBL/GenBank/DDBJ databases">
        <title>Draft sequencing of Calidifontibacter sp. DB0510.</title>
        <authorList>
            <person name="Kim D.-U."/>
        </authorList>
    </citation>
    <scope>NUCLEOTIDE SEQUENCE</scope>
    <source>
        <strain evidence="2">DB0510</strain>
    </source>
</reference>
<feature type="domain" description="CinA C-terminal" evidence="1">
    <location>
        <begin position="4"/>
        <end position="150"/>
    </location>
</feature>
<name>A0A967B237_9MICO</name>
<accession>A0A967B237</accession>
<organism evidence="2 3">
    <name type="scientific">Metallococcus carri</name>
    <dbReference type="NCBI Taxonomy" id="1656884"/>
    <lineage>
        <taxon>Bacteria</taxon>
        <taxon>Bacillati</taxon>
        <taxon>Actinomycetota</taxon>
        <taxon>Actinomycetes</taxon>
        <taxon>Micrococcales</taxon>
        <taxon>Dermacoccaceae</taxon>
        <taxon>Metallococcus</taxon>
    </lineage>
</organism>
<dbReference type="InterPro" id="IPR008136">
    <property type="entry name" value="CinA_C"/>
</dbReference>